<dbReference type="PANTHER" id="PTHR45716:SF5">
    <property type="entry name" value="SYNAPTOTAGMIN-LIKE PROTEIN 2"/>
    <property type="match status" value="1"/>
</dbReference>
<feature type="region of interest" description="Disordered" evidence="4">
    <location>
        <begin position="1048"/>
        <end position="1140"/>
    </location>
</feature>
<dbReference type="PROSITE" id="PS50916">
    <property type="entry name" value="RABBD"/>
    <property type="match status" value="1"/>
</dbReference>
<feature type="compositionally biased region" description="Polar residues" evidence="4">
    <location>
        <begin position="368"/>
        <end position="395"/>
    </location>
</feature>
<comment type="subcellular location">
    <subcellularLocation>
        <location evidence="1">Membrane</location>
    </subcellularLocation>
</comment>
<reference evidence="7 8" key="1">
    <citation type="journal article" date="2018" name="G3 (Bethesda)">
        <title>A High-Quality Reference Genome for the Invasive Mosquitofish Gambusia affinis Using a Chicago Library.</title>
        <authorList>
            <person name="Hoffberg S.L."/>
            <person name="Troendle N.J."/>
            <person name="Glenn T.C."/>
            <person name="Mahmud O."/>
            <person name="Louha S."/>
            <person name="Chalopin D."/>
            <person name="Bennetzen J.L."/>
            <person name="Mauricio R."/>
        </authorList>
    </citation>
    <scope>NUCLEOTIDE SEQUENCE [LARGE SCALE GENOMIC DNA]</scope>
    <source>
        <strain evidence="7">NE01/NJP1002.9</strain>
        <tissue evidence="7">Muscle</tissue>
    </source>
</reference>
<evidence type="ECO:0008006" key="9">
    <source>
        <dbReference type="Google" id="ProtNLM"/>
    </source>
</evidence>
<dbReference type="Pfam" id="PF00168">
    <property type="entry name" value="C2"/>
    <property type="match status" value="2"/>
</dbReference>
<keyword evidence="2" id="KW-0677">Repeat</keyword>
<feature type="domain" description="C2" evidence="5">
    <location>
        <begin position="1571"/>
        <end position="1710"/>
    </location>
</feature>
<protein>
    <recommendedName>
        <fullName evidence="9">Synaptotagmin-like protein 2</fullName>
    </recommendedName>
</protein>
<dbReference type="PROSITE" id="PS50004">
    <property type="entry name" value="C2"/>
    <property type="match status" value="2"/>
</dbReference>
<feature type="compositionally biased region" description="Basic and acidic residues" evidence="4">
    <location>
        <begin position="1102"/>
        <end position="1113"/>
    </location>
</feature>
<dbReference type="GO" id="GO:0042043">
    <property type="term" value="F:neurexin family protein binding"/>
    <property type="evidence" value="ECO:0007669"/>
    <property type="project" value="TreeGrafter"/>
</dbReference>
<feature type="compositionally biased region" description="Basic and acidic residues" evidence="4">
    <location>
        <begin position="842"/>
        <end position="859"/>
    </location>
</feature>
<feature type="compositionally biased region" description="Low complexity" evidence="4">
    <location>
        <begin position="335"/>
        <end position="363"/>
    </location>
</feature>
<evidence type="ECO:0000259" key="6">
    <source>
        <dbReference type="PROSITE" id="PS50916"/>
    </source>
</evidence>
<sequence length="1748" mass="194076">MPAIAARAGLTRPSATCFFSPFRKETHQSTLIIRTHIKPLDDAVDGYGGDIIQWLLLIVARLCQILPIPALRVRPLSSAPVERIQQWQQTCGGESQRALGVLTPVRRGKAATGGGGESMIDLSHLTEEEQEVILMVLKRDEELKRAEEERIRKLEKVLDSGSQSDVKLKYLSGEWFYEAKSQRHSDKIHGSEIILASMKQGKPASLDGSVRVERSKTPSRRSSDAAPPTKPASDAEKENRYSSVRSPKMPRHNPFNRASLIVVEPPENNQSTAPRLDQETQEAEAISRLKNAPAGESSQTSGGSVTSESSSTGFRPVPKKRTFLPRRGSQQGLNAPARPAAIVPAPRRSRQLGSSGSSNQSGLKITDETPQGSVNVPVTGSAPTSSAADKSSLQPLSAVSQVSSNSSLEIDKNSASITKERPAAHSGTDVSADRETPQQRVEARDDQRERATLNIFNLPSNKVQDRDTSSSVGTAGRQEEMSLPPNTLDPIPPMSYDLHFIDKSNQQAQKPNQMTALKLSSQTTSPTGEEDDSIAKVLDWFNRSTDSSDWLNSEDTPKACKDFDKHASVSKSREEESFDRATSERKLDRSETNRSHLQKINNELNRKGSKETLDTQHLHSQDVRDSCDESKPLKISHLKSFWEKSNTGPKILISKSGTPADKGVNSAEGFAAKEPDVHFVSGKYNGKGLYDKYTPDQSVESRQQPLNNQNMQMVNSIQSEAPEKYNNDSTHLKSISNLQTANRRVLEGEGLLANRPNSSERTIIDQEFESDSAATPNLQPDGFSGSKEFFLQDLLSKTAPGSQLDPDLTTKVGLESENFSLSRNGSYMDENEGQLTKKAKIHRDSVEDVRRRDSEDKNLHSGSSPKRKDDPATKDRAGGSYSNKQPSQHQESTAERIKQLKSFWEQELNKPTFYNGKPKGPGEGKVTRGENQTKLTKRFTKSEFDLRSIGNDSGSDEEGGNKNPQSFTVLPLNQRLDKMNPSLGTSRAQFNFLREFWDEATADSKASLTSDKPKSPKRKEPLRSQLSSQDLKSVDAEIYHASTAVEKTRGAAMKSFPSPQSRAKSPHDKQVGPGSKLQSDNKSNLPSYTQAETGQQKQFKRSAKDFSREEKSTKPQSSVTKDIRSPKSRKDSLCISSSRGSSLRRATSMFALSADEEKDPTHLRVDLSPLRSQSRKHRQLEPEFVIPRARAFVPTDYRHYLGMTDKNSIRTTLTLALSKEAAEVKSRYDLDLGEPLSASTPLSSEERDGRKTTKISQRPVWANYSSSDTGPESSVSRGIEEDEQNPVRKALRRAEARPKNLAKSMEDITASAAPRQERRADPAADLRRNSEVSAVSTPSSSSFSDPDHLKKMSKSVPSFLQKEVTLSPTEERTLHRVQPHEAFLPCGPSAFQERGIDTDFCSSATILSSSPGMTSVSSLSGSVMTMYSGDFVEVQGTIQFSINYVQRLREFHIFVAECRDLAAVDPKRNRSDPYVKSYLVPDKANLGKRKTSVKKKTLNPTFNEILRYRVRMEYLRTQTLILSVWHHDTFGKNSFLGEVDVELSKWDFDHTQMNYLALKARTLPSIAPLNGRGEMRLAIRYLPQVTHSEGLPRDVSGSGEIHIWVKECKNLPLIRATIDPKRSLPFSLTSSFVLPDTSRKSRQKTRVLRRTVEPVFNHTMVYDGIGEADLTEACVELTVWDRDRLASNLLGGLRLGVGTGRSYGALVDWMDSGPYEVALWDRMMASPNEWVEDVLPLRMLSSARTALK</sequence>
<dbReference type="Proteomes" id="UP000250572">
    <property type="component" value="Unassembled WGS sequence"/>
</dbReference>
<dbReference type="InterPro" id="IPR000008">
    <property type="entry name" value="C2_dom"/>
</dbReference>
<dbReference type="GO" id="GO:0005886">
    <property type="term" value="C:plasma membrane"/>
    <property type="evidence" value="ECO:0007669"/>
    <property type="project" value="TreeGrafter"/>
</dbReference>
<organism evidence="7 8">
    <name type="scientific">Gambusia affinis</name>
    <name type="common">Western mosquitofish</name>
    <name type="synonym">Heterandria affinis</name>
    <dbReference type="NCBI Taxonomy" id="33528"/>
    <lineage>
        <taxon>Eukaryota</taxon>
        <taxon>Metazoa</taxon>
        <taxon>Chordata</taxon>
        <taxon>Craniata</taxon>
        <taxon>Vertebrata</taxon>
        <taxon>Euteleostomi</taxon>
        <taxon>Actinopterygii</taxon>
        <taxon>Neopterygii</taxon>
        <taxon>Teleostei</taxon>
        <taxon>Neoteleostei</taxon>
        <taxon>Acanthomorphata</taxon>
        <taxon>Ovalentaria</taxon>
        <taxon>Atherinomorphae</taxon>
        <taxon>Cyprinodontiformes</taxon>
        <taxon>Poeciliidae</taxon>
        <taxon>Poeciliinae</taxon>
        <taxon>Gambusia</taxon>
    </lineage>
</organism>
<dbReference type="GO" id="GO:0006886">
    <property type="term" value="P:intracellular protein transport"/>
    <property type="evidence" value="ECO:0007669"/>
    <property type="project" value="InterPro"/>
</dbReference>
<dbReference type="SMART" id="SM00239">
    <property type="entry name" value="C2"/>
    <property type="match status" value="2"/>
</dbReference>
<evidence type="ECO:0000313" key="7">
    <source>
        <dbReference type="EMBL" id="PWA22030.1"/>
    </source>
</evidence>
<evidence type="ECO:0000313" key="8">
    <source>
        <dbReference type="Proteomes" id="UP000250572"/>
    </source>
</evidence>
<feature type="domain" description="C2" evidence="5">
    <location>
        <begin position="1434"/>
        <end position="1556"/>
    </location>
</feature>
<feature type="region of interest" description="Disordered" evidence="4">
    <location>
        <begin position="1152"/>
        <end position="1178"/>
    </location>
</feature>
<dbReference type="Gene3D" id="6.10.250.3000">
    <property type="match status" value="1"/>
</dbReference>
<dbReference type="InterPro" id="IPR035892">
    <property type="entry name" value="C2_domain_sf"/>
</dbReference>
<feature type="compositionally biased region" description="Basic and acidic residues" evidence="4">
    <location>
        <begin position="1121"/>
        <end position="1132"/>
    </location>
</feature>
<feature type="compositionally biased region" description="Basic and acidic residues" evidence="4">
    <location>
        <begin position="555"/>
        <end position="594"/>
    </location>
</feature>
<feature type="region of interest" description="Disordered" evidence="4">
    <location>
        <begin position="822"/>
        <end position="895"/>
    </location>
</feature>
<feature type="compositionally biased region" description="Polar residues" evidence="4">
    <location>
        <begin position="1076"/>
        <end position="1097"/>
    </location>
</feature>
<keyword evidence="8" id="KW-1185">Reference proteome</keyword>
<proteinExistence type="predicted"/>
<feature type="compositionally biased region" description="Low complexity" evidence="4">
    <location>
        <begin position="397"/>
        <end position="407"/>
    </location>
</feature>
<feature type="compositionally biased region" description="Basic and acidic residues" evidence="4">
    <location>
        <begin position="1315"/>
        <end position="1330"/>
    </location>
</feature>
<gene>
    <name evidence="7" type="ORF">CCH79_00010343</name>
</gene>
<feature type="region of interest" description="Disordered" evidence="4">
    <location>
        <begin position="1233"/>
        <end position="1355"/>
    </location>
</feature>
<dbReference type="SUPFAM" id="SSF49562">
    <property type="entry name" value="C2 domain (Calcium/lipid-binding domain, CaLB)"/>
    <property type="match status" value="2"/>
</dbReference>
<dbReference type="Gene3D" id="2.60.40.150">
    <property type="entry name" value="C2 domain"/>
    <property type="match status" value="2"/>
</dbReference>
<keyword evidence="3" id="KW-0472">Membrane</keyword>
<feature type="compositionally biased region" description="Basic and acidic residues" evidence="4">
    <location>
        <begin position="1011"/>
        <end position="1022"/>
    </location>
</feature>
<feature type="region of interest" description="Disordered" evidence="4">
    <location>
        <begin position="908"/>
        <end position="973"/>
    </location>
</feature>
<dbReference type="GO" id="GO:0070382">
    <property type="term" value="C:exocytic vesicle"/>
    <property type="evidence" value="ECO:0007669"/>
    <property type="project" value="TreeGrafter"/>
</dbReference>
<feature type="compositionally biased region" description="Low complexity" evidence="4">
    <location>
        <begin position="295"/>
        <end position="313"/>
    </location>
</feature>
<comment type="caution">
    <text evidence="7">The sequence shown here is derived from an EMBL/GenBank/DDBJ whole genome shotgun (WGS) entry which is preliminary data.</text>
</comment>
<feature type="region of interest" description="Disordered" evidence="4">
    <location>
        <begin position="1003"/>
        <end position="1031"/>
    </location>
</feature>
<dbReference type="GO" id="GO:0031267">
    <property type="term" value="F:small GTPase binding"/>
    <property type="evidence" value="ECO:0007669"/>
    <property type="project" value="InterPro"/>
</dbReference>
<dbReference type="FunFam" id="2.60.40.150:FF:000006">
    <property type="entry name" value="Synaptotagmin-like 5, isoform CRA_a"/>
    <property type="match status" value="1"/>
</dbReference>
<accession>A0A315VGH3</accession>
<feature type="region of interest" description="Disordered" evidence="4">
    <location>
        <begin position="199"/>
        <end position="489"/>
    </location>
</feature>
<feature type="compositionally biased region" description="Basic and acidic residues" evidence="4">
    <location>
        <begin position="866"/>
        <end position="877"/>
    </location>
</feature>
<feature type="region of interest" description="Disordered" evidence="4">
    <location>
        <begin position="507"/>
        <end position="532"/>
    </location>
</feature>
<feature type="compositionally biased region" description="Polar residues" evidence="4">
    <location>
        <begin position="1263"/>
        <end position="1276"/>
    </location>
</feature>
<evidence type="ECO:0000259" key="5">
    <source>
        <dbReference type="PROSITE" id="PS50004"/>
    </source>
</evidence>
<dbReference type="CDD" id="cd04020">
    <property type="entry name" value="C2B_SLP_1-2-3-4"/>
    <property type="match status" value="1"/>
</dbReference>
<feature type="compositionally biased region" description="Basic and acidic residues" evidence="4">
    <location>
        <begin position="604"/>
        <end position="629"/>
    </location>
</feature>
<feature type="domain" description="RabBD" evidence="6">
    <location>
        <begin position="119"/>
        <end position="179"/>
    </location>
</feature>
<evidence type="ECO:0000256" key="1">
    <source>
        <dbReference type="ARBA" id="ARBA00004370"/>
    </source>
</evidence>
<dbReference type="CDD" id="cd08393">
    <property type="entry name" value="C2A_SLP-1_2"/>
    <property type="match status" value="1"/>
</dbReference>
<evidence type="ECO:0000256" key="4">
    <source>
        <dbReference type="SAM" id="MobiDB-lite"/>
    </source>
</evidence>
<name>A0A315VGH3_GAMAF</name>
<feature type="compositionally biased region" description="Polar residues" evidence="4">
    <location>
        <begin position="507"/>
        <end position="527"/>
    </location>
</feature>
<dbReference type="GO" id="GO:0006887">
    <property type="term" value="P:exocytosis"/>
    <property type="evidence" value="ECO:0007669"/>
    <property type="project" value="TreeGrafter"/>
</dbReference>
<dbReference type="EMBL" id="NHOQ01001816">
    <property type="protein sequence ID" value="PWA22030.1"/>
    <property type="molecule type" value="Genomic_DNA"/>
</dbReference>
<feature type="compositionally biased region" description="Basic and acidic residues" evidence="4">
    <location>
        <begin position="431"/>
        <end position="451"/>
    </location>
</feature>
<dbReference type="PANTHER" id="PTHR45716">
    <property type="entry name" value="BITESIZE, ISOFORM I"/>
    <property type="match status" value="1"/>
</dbReference>
<evidence type="ECO:0000256" key="3">
    <source>
        <dbReference type="ARBA" id="ARBA00023136"/>
    </source>
</evidence>
<evidence type="ECO:0000256" key="2">
    <source>
        <dbReference type="ARBA" id="ARBA00022737"/>
    </source>
</evidence>
<feature type="compositionally biased region" description="Low complexity" evidence="4">
    <location>
        <begin position="1331"/>
        <end position="1344"/>
    </location>
</feature>
<dbReference type="STRING" id="33528.ENSGAFP00000020220"/>
<dbReference type="InterPro" id="IPR043567">
    <property type="entry name" value="SYTL1-5_C2B"/>
</dbReference>
<feature type="region of interest" description="Disordered" evidence="4">
    <location>
        <begin position="548"/>
        <end position="629"/>
    </location>
</feature>
<dbReference type="InterPro" id="IPR010911">
    <property type="entry name" value="Rab_BD"/>
</dbReference>
<feature type="compositionally biased region" description="Polar residues" evidence="4">
    <location>
        <begin position="880"/>
        <end position="891"/>
    </location>
</feature>